<dbReference type="Proteomes" id="UP000239757">
    <property type="component" value="Unassembled WGS sequence"/>
</dbReference>
<sequence>MAHRLLGVTGGWLNGGLKTPQGAIVWNNNLVQQLGTREQVPVARRRLGAIEARTHGYYWVHMATATSSVGRAVLGFLDGGGC</sequence>
<organism evidence="1 2">
    <name type="scientific">Gossypium barbadense</name>
    <name type="common">Sea Island cotton</name>
    <name type="synonym">Hibiscus barbadensis</name>
    <dbReference type="NCBI Taxonomy" id="3634"/>
    <lineage>
        <taxon>Eukaryota</taxon>
        <taxon>Viridiplantae</taxon>
        <taxon>Streptophyta</taxon>
        <taxon>Embryophyta</taxon>
        <taxon>Tracheophyta</taxon>
        <taxon>Spermatophyta</taxon>
        <taxon>Magnoliopsida</taxon>
        <taxon>eudicotyledons</taxon>
        <taxon>Gunneridae</taxon>
        <taxon>Pentapetalae</taxon>
        <taxon>rosids</taxon>
        <taxon>malvids</taxon>
        <taxon>Malvales</taxon>
        <taxon>Malvaceae</taxon>
        <taxon>Malvoideae</taxon>
        <taxon>Gossypium</taxon>
    </lineage>
</organism>
<gene>
    <name evidence="1" type="ORF">GOBAR_AA19711</name>
</gene>
<dbReference type="AlphaFoldDB" id="A0A2P5XC81"/>
<evidence type="ECO:0000313" key="2">
    <source>
        <dbReference type="Proteomes" id="UP000239757"/>
    </source>
</evidence>
<proteinExistence type="predicted"/>
<protein>
    <submittedName>
        <fullName evidence="1">Uncharacterized protein</fullName>
    </submittedName>
</protein>
<accession>A0A2P5XC81</accession>
<evidence type="ECO:0000313" key="1">
    <source>
        <dbReference type="EMBL" id="PPS00951.1"/>
    </source>
</evidence>
<name>A0A2P5XC81_GOSBA</name>
<reference evidence="1 2" key="1">
    <citation type="submission" date="2015-01" db="EMBL/GenBank/DDBJ databases">
        <title>Genome of allotetraploid Gossypium barbadense reveals genomic plasticity and fiber elongation in cotton evolution.</title>
        <authorList>
            <person name="Chen X."/>
            <person name="Liu X."/>
            <person name="Zhao B."/>
            <person name="Zheng H."/>
            <person name="Hu Y."/>
            <person name="Lu G."/>
            <person name="Yang C."/>
            <person name="Chen J."/>
            <person name="Shan C."/>
            <person name="Zhang L."/>
            <person name="Zhou Y."/>
            <person name="Wang L."/>
            <person name="Guo W."/>
            <person name="Bai Y."/>
            <person name="Ruan J."/>
            <person name="Shangguan X."/>
            <person name="Mao Y."/>
            <person name="Jiang J."/>
            <person name="Zhu Y."/>
            <person name="Lei J."/>
            <person name="Kang H."/>
            <person name="Chen S."/>
            <person name="He X."/>
            <person name="Wang R."/>
            <person name="Wang Y."/>
            <person name="Chen J."/>
            <person name="Wang L."/>
            <person name="Yu S."/>
            <person name="Wang B."/>
            <person name="Wei J."/>
            <person name="Song S."/>
            <person name="Lu X."/>
            <person name="Gao Z."/>
            <person name="Gu W."/>
            <person name="Deng X."/>
            <person name="Ma D."/>
            <person name="Wang S."/>
            <person name="Liang W."/>
            <person name="Fang L."/>
            <person name="Cai C."/>
            <person name="Zhu X."/>
            <person name="Zhou B."/>
            <person name="Zhang Y."/>
            <person name="Chen Z."/>
            <person name="Xu S."/>
            <person name="Zhu R."/>
            <person name="Wang S."/>
            <person name="Zhang T."/>
            <person name="Zhao G."/>
        </authorList>
    </citation>
    <scope>NUCLEOTIDE SEQUENCE [LARGE SCALE GENOMIC DNA]</scope>
    <source>
        <strain evidence="2">cv. Xinhai21</strain>
        <tissue evidence="1">Leaf</tissue>
    </source>
</reference>
<dbReference type="EMBL" id="KZ665201">
    <property type="protein sequence ID" value="PPS00951.1"/>
    <property type="molecule type" value="Genomic_DNA"/>
</dbReference>